<evidence type="ECO:0000313" key="2">
    <source>
        <dbReference type="Proteomes" id="UP000662185"/>
    </source>
</evidence>
<dbReference type="Proteomes" id="UP000662185">
    <property type="component" value="Unassembled WGS sequence"/>
</dbReference>
<reference evidence="2" key="1">
    <citation type="journal article" date="2020" name="ISME J.">
        <title>Comparative genomics reveals insights into cyanobacterial evolution and habitat adaptation.</title>
        <authorList>
            <person name="Chen M.Y."/>
            <person name="Teng W.K."/>
            <person name="Zhao L."/>
            <person name="Hu C.X."/>
            <person name="Zhou Y.K."/>
            <person name="Han B.P."/>
            <person name="Song L.R."/>
            <person name="Shu W.S."/>
        </authorList>
    </citation>
    <scope>NUCLEOTIDE SEQUENCE [LARGE SCALE GENOMIC DNA]</scope>
    <source>
        <strain evidence="2">FACHB-251</strain>
    </source>
</reference>
<dbReference type="EMBL" id="JACJQU010000007">
    <property type="protein sequence ID" value="MBD2294526.1"/>
    <property type="molecule type" value="Genomic_DNA"/>
</dbReference>
<name>A0A926WH83_9NOST</name>
<sequence>MMNFLTSLSIDEFLQRIGTQPNGNTWSALITSNLDSQQLVDDLQETLSIFAECQVGCFSANSETNTLVETIINATEDYLILWNFEQWDKNNWYEFDCMRSSLMRKRGVVLILSPESAKTMFSYAPNIVSWLGSRVYSFLKDTELLSVKEIQERLAALREWSGLTDSQIIEMAEIGTLPPEPEYAEWLVLLERGDLI</sequence>
<accession>A0A926WH83</accession>
<keyword evidence="2" id="KW-1185">Reference proteome</keyword>
<proteinExistence type="predicted"/>
<evidence type="ECO:0000313" key="1">
    <source>
        <dbReference type="EMBL" id="MBD2294526.1"/>
    </source>
</evidence>
<protein>
    <submittedName>
        <fullName evidence="1">ABC transporter permease</fullName>
    </submittedName>
</protein>
<comment type="caution">
    <text evidence="1">The sequence shown here is derived from an EMBL/GenBank/DDBJ whole genome shotgun (WGS) entry which is preliminary data.</text>
</comment>
<gene>
    <name evidence="1" type="ORF">H6G06_13830</name>
</gene>
<organism evidence="1 2">
    <name type="scientific">Anabaena sphaerica FACHB-251</name>
    <dbReference type="NCBI Taxonomy" id="2692883"/>
    <lineage>
        <taxon>Bacteria</taxon>
        <taxon>Bacillati</taxon>
        <taxon>Cyanobacteriota</taxon>
        <taxon>Cyanophyceae</taxon>
        <taxon>Nostocales</taxon>
        <taxon>Nostocaceae</taxon>
        <taxon>Anabaena</taxon>
    </lineage>
</organism>
<dbReference type="RefSeq" id="WP_190561022.1">
    <property type="nucleotide sequence ID" value="NZ_JACJQU010000007.1"/>
</dbReference>
<dbReference type="AlphaFoldDB" id="A0A926WH83"/>